<gene>
    <name evidence="4 7" type="primary">truA</name>
    <name evidence="7" type="ORF">O0S10_09160</name>
</gene>
<dbReference type="HAMAP" id="MF_00171">
    <property type="entry name" value="TruA"/>
    <property type="match status" value="1"/>
</dbReference>
<dbReference type="InterPro" id="IPR020103">
    <property type="entry name" value="PsdUridine_synth_cat_dom_sf"/>
</dbReference>
<dbReference type="PANTHER" id="PTHR11142">
    <property type="entry name" value="PSEUDOURIDYLATE SYNTHASE"/>
    <property type="match status" value="1"/>
</dbReference>
<protein>
    <recommendedName>
        <fullName evidence="4">tRNA pseudouridine synthase A</fullName>
        <ecNumber evidence="4">5.4.99.12</ecNumber>
    </recommendedName>
    <alternativeName>
        <fullName evidence="4">tRNA pseudouridine(38-40) synthase</fullName>
    </alternativeName>
    <alternativeName>
        <fullName evidence="4">tRNA pseudouridylate synthase I</fullName>
    </alternativeName>
    <alternativeName>
        <fullName evidence="4">tRNA-uridine isomerase I</fullName>
    </alternativeName>
</protein>
<feature type="binding site" evidence="4">
    <location>
        <position position="110"/>
    </location>
    <ligand>
        <name>substrate</name>
    </ligand>
</feature>
<comment type="similarity">
    <text evidence="1 4 5">Belongs to the tRNA pseudouridine synthase TruA family.</text>
</comment>
<reference evidence="7" key="1">
    <citation type="submission" date="2022-12" db="EMBL/GenBank/DDBJ databases">
        <title>Isolation and characterisation of novel Methanocorpusculum spp. from native Australian herbivores indicates the genus is ancestrally host-associated.</title>
        <authorList>
            <person name="Volmer J.G."/>
            <person name="Soo R.M."/>
            <person name="Evans P.N."/>
            <person name="Hoedt E.C."/>
            <person name="Astorga Alsina A.L."/>
            <person name="Woodcroft B.J."/>
            <person name="Tyson G.W."/>
            <person name="Hugenholtz P."/>
            <person name="Morrison M."/>
        </authorList>
    </citation>
    <scope>NUCLEOTIDE SEQUENCE</scope>
    <source>
        <strain evidence="7">MG</strain>
    </source>
</reference>
<comment type="caution">
    <text evidence="7">The sequence shown here is derived from an EMBL/GenBank/DDBJ whole genome shotgun (WGS) entry which is preliminary data.</text>
</comment>
<proteinExistence type="inferred from homology"/>
<evidence type="ECO:0000256" key="3">
    <source>
        <dbReference type="ARBA" id="ARBA00023235"/>
    </source>
</evidence>
<keyword evidence="8" id="KW-1185">Reference proteome</keyword>
<comment type="caution">
    <text evidence="4">Lacks conserved residue(s) required for the propagation of feature annotation.</text>
</comment>
<dbReference type="NCBIfam" id="TIGR00071">
    <property type="entry name" value="hisT_truA"/>
    <property type="match status" value="1"/>
</dbReference>
<dbReference type="GO" id="GO:0160147">
    <property type="term" value="F:tRNA pseudouridine(38-40) synthase activity"/>
    <property type="evidence" value="ECO:0007669"/>
    <property type="project" value="UniProtKB-EC"/>
</dbReference>
<evidence type="ECO:0000256" key="5">
    <source>
        <dbReference type="RuleBase" id="RU003792"/>
    </source>
</evidence>
<evidence type="ECO:0000256" key="1">
    <source>
        <dbReference type="ARBA" id="ARBA00009375"/>
    </source>
</evidence>
<evidence type="ECO:0000256" key="4">
    <source>
        <dbReference type="HAMAP-Rule" id="MF_00171"/>
    </source>
</evidence>
<feature type="domain" description="Pseudouridine synthase I TruA alpha/beta" evidence="6">
    <location>
        <begin position="126"/>
        <end position="224"/>
    </location>
</feature>
<dbReference type="EC" id="5.4.99.12" evidence="4"/>
<evidence type="ECO:0000256" key="2">
    <source>
        <dbReference type="ARBA" id="ARBA00022694"/>
    </source>
</evidence>
<comment type="function">
    <text evidence="4">Formation of pseudouridine at positions 38, 39 and 40 in the anticodon stem and loop of transfer RNAs.</text>
</comment>
<dbReference type="PANTHER" id="PTHR11142:SF0">
    <property type="entry name" value="TRNA PSEUDOURIDINE SYNTHASE-LIKE 1"/>
    <property type="match status" value="1"/>
</dbReference>
<evidence type="ECO:0000313" key="7">
    <source>
        <dbReference type="EMBL" id="MCZ0861385.1"/>
    </source>
</evidence>
<dbReference type="InterPro" id="IPR020097">
    <property type="entry name" value="PsdUridine_synth_TruA_a/b_dom"/>
</dbReference>
<dbReference type="InterPro" id="IPR020095">
    <property type="entry name" value="PsdUridine_synth_TruA_C"/>
</dbReference>
<dbReference type="InterPro" id="IPR001406">
    <property type="entry name" value="PsdUridine_synth_TruA"/>
</dbReference>
<dbReference type="EMBL" id="JAPTGB010000022">
    <property type="protein sequence ID" value="MCZ0861385.1"/>
    <property type="molecule type" value="Genomic_DNA"/>
</dbReference>
<accession>A0ABT4II26</accession>
<organism evidence="7 8">
    <name type="scientific">Methanocorpusculum petauri</name>
    <dbReference type="NCBI Taxonomy" id="3002863"/>
    <lineage>
        <taxon>Archaea</taxon>
        <taxon>Methanobacteriati</taxon>
        <taxon>Methanobacteriota</taxon>
        <taxon>Stenosarchaea group</taxon>
        <taxon>Methanomicrobia</taxon>
        <taxon>Methanomicrobiales</taxon>
        <taxon>Methanocorpusculaceae</taxon>
        <taxon>Methanocorpusculum</taxon>
    </lineage>
</organism>
<dbReference type="RefSeq" id="WP_268925573.1">
    <property type="nucleotide sequence ID" value="NZ_JAPTGB010000022.1"/>
</dbReference>
<name>A0ABT4II26_9EURY</name>
<dbReference type="Pfam" id="PF01416">
    <property type="entry name" value="PseudoU_synth_1"/>
    <property type="match status" value="1"/>
</dbReference>
<dbReference type="Gene3D" id="3.30.70.580">
    <property type="entry name" value="Pseudouridine synthase I, catalytic domain, N-terminal subdomain"/>
    <property type="match status" value="1"/>
</dbReference>
<dbReference type="Gene3D" id="3.30.70.660">
    <property type="entry name" value="Pseudouridine synthase I, catalytic domain, C-terminal subdomain"/>
    <property type="match status" value="1"/>
</dbReference>
<dbReference type="SUPFAM" id="SSF55120">
    <property type="entry name" value="Pseudouridine synthase"/>
    <property type="match status" value="1"/>
</dbReference>
<evidence type="ECO:0000313" key="8">
    <source>
        <dbReference type="Proteomes" id="UP001141422"/>
    </source>
</evidence>
<comment type="catalytic activity">
    <reaction evidence="4 5">
        <text>uridine(38/39/40) in tRNA = pseudouridine(38/39/40) in tRNA</text>
        <dbReference type="Rhea" id="RHEA:22376"/>
        <dbReference type="Rhea" id="RHEA-COMP:10085"/>
        <dbReference type="Rhea" id="RHEA-COMP:10087"/>
        <dbReference type="ChEBI" id="CHEBI:65314"/>
        <dbReference type="ChEBI" id="CHEBI:65315"/>
        <dbReference type="EC" id="5.4.99.12"/>
    </reaction>
</comment>
<evidence type="ECO:0000259" key="6">
    <source>
        <dbReference type="Pfam" id="PF01416"/>
    </source>
</evidence>
<feature type="active site" description="Nucleophile" evidence="4">
    <location>
        <position position="55"/>
    </location>
</feature>
<dbReference type="InterPro" id="IPR020094">
    <property type="entry name" value="TruA/RsuA/RluB/E/F_N"/>
</dbReference>
<keyword evidence="3 4" id="KW-0413">Isomerase</keyword>
<dbReference type="Proteomes" id="UP001141422">
    <property type="component" value="Unassembled WGS sequence"/>
</dbReference>
<sequence>MKLAFAVGYKGDNFSGSQAQPNKRTVEGEFVAAGIGLGLFADAKEAHFRISGRTDKGVSARRQIVSIITDHPEKAVDALNFCLPDDIWCLGAAEVSPDFYPRYAVTSRTYRYYFPYTADITSMDTAARQFIGRHDFTRFSRMEEGRDPNRTVTEAKVFEAPDGCPVFEVSAKSFLWNMVRGMAGFLASVGAGVAEPETAGDLLTTPGHRVHPAPAEALIFWDAECDVMFQPMRQARETMRMLGRESAAARAEVRVAEALMDESPAEIWRRRLVREYPDLRIGSKQK</sequence>
<keyword evidence="2 4" id="KW-0819">tRNA processing</keyword>